<comment type="subcellular location">
    <subcellularLocation>
        <location evidence="12">Cell membrane</location>
        <topology evidence="12">Multi-pass membrane protein</topology>
    </subcellularLocation>
    <subcellularLocation>
        <location evidence="1">Membrane</location>
        <topology evidence="1">Multi-pass membrane protein</topology>
    </subcellularLocation>
</comment>
<evidence type="ECO:0000256" key="13">
    <source>
        <dbReference type="SAM" id="Phobius"/>
    </source>
</evidence>
<dbReference type="PANTHER" id="PTHR43469">
    <property type="entry name" value="DISULFIDE FORMATION PROTEIN-RELATED"/>
    <property type="match status" value="1"/>
</dbReference>
<evidence type="ECO:0000256" key="3">
    <source>
        <dbReference type="ARBA" id="ARBA00022448"/>
    </source>
</evidence>
<protein>
    <recommendedName>
        <fullName evidence="12">Probable disulfide formation protein</fullName>
    </recommendedName>
    <alternativeName>
        <fullName evidence="12">Disulfide oxidoreductase</fullName>
    </alternativeName>
    <alternativeName>
        <fullName evidence="12">Thiol-disulfide oxidoreductase</fullName>
    </alternativeName>
</protein>
<evidence type="ECO:0000256" key="4">
    <source>
        <dbReference type="ARBA" id="ARBA00022692"/>
    </source>
</evidence>
<reference evidence="14 15" key="1">
    <citation type="submission" date="2014-07" db="EMBL/GenBank/DDBJ databases">
        <authorList>
            <person name="Wibberg Daniel"/>
        </authorList>
    </citation>
    <scope>NUCLEOTIDE SEQUENCE [LARGE SCALE GENOMIC DNA]</scope>
</reference>
<evidence type="ECO:0000256" key="1">
    <source>
        <dbReference type="ARBA" id="ARBA00004141"/>
    </source>
</evidence>
<comment type="similarity">
    <text evidence="2 12">Belongs to the DsbB family. BdbC subfamily.</text>
</comment>
<keyword evidence="6 12" id="KW-1133">Transmembrane helix</keyword>
<dbReference type="GO" id="GO:0015035">
    <property type="term" value="F:protein-disulfide reductase activity"/>
    <property type="evidence" value="ECO:0007669"/>
    <property type="project" value="UniProtKB-UniRule"/>
</dbReference>
<comment type="caution">
    <text evidence="12">Lacks conserved residue(s) required for the propagation of feature annotation.</text>
</comment>
<evidence type="ECO:0000256" key="11">
    <source>
        <dbReference type="ARBA" id="ARBA00023284"/>
    </source>
</evidence>
<accession>A0A090IZL8</accession>
<gene>
    <name evidence="12" type="primary">bdbC</name>
    <name evidence="14" type="ORF">BT1A1_1153</name>
</gene>
<evidence type="ECO:0000256" key="5">
    <source>
        <dbReference type="ARBA" id="ARBA00022982"/>
    </source>
</evidence>
<dbReference type="NCBIfam" id="NF002849">
    <property type="entry name" value="PRK03113.1"/>
    <property type="match status" value="1"/>
</dbReference>
<keyword evidence="4 12" id="KW-0812">Transmembrane</keyword>
<dbReference type="GO" id="GO:0006457">
    <property type="term" value="P:protein folding"/>
    <property type="evidence" value="ECO:0007669"/>
    <property type="project" value="InterPro"/>
</dbReference>
<feature type="transmembrane region" description="Helical" evidence="13">
    <location>
        <begin position="40"/>
        <end position="58"/>
    </location>
</feature>
<dbReference type="Proteomes" id="UP000040576">
    <property type="component" value="Unassembled WGS sequence"/>
</dbReference>
<keyword evidence="7 12" id="KW-0560">Oxidoreductase</keyword>
<sequence length="143" mass="16446">MAEKKTDWLFFSSWAVTIIATFGSLYFSEVKHYEPCDLCWLQRIFMYPMTILLGVAYVKKDWNMSFYAMILSAVGGSISLYHYCLQKLSFAGDGPLFCGRVPCTAQYINWFGFITIPFLALTAFIMIFMISFTIRKGLKEGNK</sequence>
<evidence type="ECO:0000256" key="2">
    <source>
        <dbReference type="ARBA" id="ARBA00007602"/>
    </source>
</evidence>
<dbReference type="SUPFAM" id="SSF158442">
    <property type="entry name" value="DsbB-like"/>
    <property type="match status" value="1"/>
</dbReference>
<dbReference type="HAMAP" id="MF_00287">
    <property type="entry name" value="BdbC"/>
    <property type="match status" value="1"/>
</dbReference>
<name>A0A090IZL8_9BACI</name>
<organism evidence="14 15">
    <name type="scientific">Caldibacillus thermoamylovorans</name>
    <dbReference type="NCBI Taxonomy" id="35841"/>
    <lineage>
        <taxon>Bacteria</taxon>
        <taxon>Bacillati</taxon>
        <taxon>Bacillota</taxon>
        <taxon>Bacilli</taxon>
        <taxon>Bacillales</taxon>
        <taxon>Bacillaceae</taxon>
        <taxon>Caldibacillus</taxon>
    </lineage>
</organism>
<dbReference type="RefSeq" id="WP_034768987.1">
    <property type="nucleotide sequence ID" value="NZ_CCRF01000039.1"/>
</dbReference>
<evidence type="ECO:0000256" key="8">
    <source>
        <dbReference type="ARBA" id="ARBA00023136"/>
    </source>
</evidence>
<proteinExistence type="inferred from homology"/>
<evidence type="ECO:0000256" key="9">
    <source>
        <dbReference type="ARBA" id="ARBA00023157"/>
    </source>
</evidence>
<dbReference type="PANTHER" id="PTHR43469:SF1">
    <property type="entry name" value="SPBETA PROPHAGE-DERIVED DISULFIDE BOND FORMATION PROTEIN B"/>
    <property type="match status" value="1"/>
</dbReference>
<dbReference type="InterPro" id="IPR003752">
    <property type="entry name" value="DiS_bond_form_DsbB/BdbC"/>
</dbReference>
<keyword evidence="8 12" id="KW-0472">Membrane</keyword>
<keyword evidence="5 12" id="KW-0249">Electron transport</keyword>
<dbReference type="InterPro" id="IPR012187">
    <property type="entry name" value="Disulphide_bond_form_BdbC"/>
</dbReference>
<dbReference type="Gene3D" id="1.20.1550.10">
    <property type="entry name" value="DsbB-like"/>
    <property type="match status" value="1"/>
</dbReference>
<evidence type="ECO:0000256" key="6">
    <source>
        <dbReference type="ARBA" id="ARBA00022989"/>
    </source>
</evidence>
<keyword evidence="10 12" id="KW-0143">Chaperone</keyword>
<keyword evidence="12" id="KW-1003">Cell membrane</keyword>
<feature type="transmembrane region" description="Helical" evidence="13">
    <location>
        <begin position="110"/>
        <end position="134"/>
    </location>
</feature>
<dbReference type="PIRSF" id="PIRSF036659">
    <property type="entry name" value="BdbC"/>
    <property type="match status" value="1"/>
</dbReference>
<evidence type="ECO:0000256" key="12">
    <source>
        <dbReference type="HAMAP-Rule" id="MF_00287"/>
    </source>
</evidence>
<evidence type="ECO:0000313" key="15">
    <source>
        <dbReference type="Proteomes" id="UP000040576"/>
    </source>
</evidence>
<evidence type="ECO:0000313" key="14">
    <source>
        <dbReference type="EMBL" id="CEE00985.1"/>
    </source>
</evidence>
<dbReference type="AlphaFoldDB" id="A0A090IZL8"/>
<dbReference type="EMBL" id="CCRF01000039">
    <property type="protein sequence ID" value="CEE00985.1"/>
    <property type="molecule type" value="Genomic_DNA"/>
</dbReference>
<keyword evidence="3 12" id="KW-0813">Transport</keyword>
<feature type="transmembrane region" description="Helical" evidence="13">
    <location>
        <begin position="7"/>
        <end position="28"/>
    </location>
</feature>
<feature type="disulfide bond" description="Redox-active" evidence="12">
    <location>
        <begin position="36"/>
        <end position="39"/>
    </location>
</feature>
<evidence type="ECO:0000256" key="7">
    <source>
        <dbReference type="ARBA" id="ARBA00023002"/>
    </source>
</evidence>
<feature type="transmembrane region" description="Helical" evidence="13">
    <location>
        <begin position="65"/>
        <end position="83"/>
    </location>
</feature>
<keyword evidence="9 12" id="KW-1015">Disulfide bond</keyword>
<dbReference type="InterPro" id="IPR023380">
    <property type="entry name" value="DsbB-like_sf"/>
</dbReference>
<evidence type="ECO:0000256" key="10">
    <source>
        <dbReference type="ARBA" id="ARBA00023186"/>
    </source>
</evidence>
<keyword evidence="15" id="KW-1185">Reference proteome</keyword>
<keyword evidence="11 12" id="KW-0676">Redox-active center</keyword>
<dbReference type="Pfam" id="PF02600">
    <property type="entry name" value="DsbB"/>
    <property type="match status" value="1"/>
</dbReference>
<comment type="function">
    <text evidence="12">Required for disulfide bond formation in some proteins.</text>
</comment>
<dbReference type="GO" id="GO:0005886">
    <property type="term" value="C:plasma membrane"/>
    <property type="evidence" value="ECO:0007669"/>
    <property type="project" value="UniProtKB-SubCell"/>
</dbReference>